<protein>
    <recommendedName>
        <fullName evidence="1">Aminoglycoside phosphotransferase domain-containing protein</fullName>
    </recommendedName>
</protein>
<dbReference type="EMBL" id="KB007861">
    <property type="protein sequence ID" value="ELR23132.1"/>
    <property type="molecule type" value="Genomic_DNA"/>
</dbReference>
<dbReference type="SUPFAM" id="SSF56112">
    <property type="entry name" value="Protein kinase-like (PK-like)"/>
    <property type="match status" value="1"/>
</dbReference>
<keyword evidence="3" id="KW-1185">Reference proteome</keyword>
<reference evidence="2 3" key="1">
    <citation type="journal article" date="2013" name="Genome Biol.">
        <title>Genome of Acanthamoeba castellanii highlights extensive lateral gene transfer and early evolution of tyrosine kinase signaling.</title>
        <authorList>
            <person name="Clarke M."/>
            <person name="Lohan A.J."/>
            <person name="Liu B."/>
            <person name="Lagkouvardos I."/>
            <person name="Roy S."/>
            <person name="Zafar N."/>
            <person name="Bertelli C."/>
            <person name="Schilde C."/>
            <person name="Kianianmomeni A."/>
            <person name="Burglin T.R."/>
            <person name="Frech C."/>
            <person name="Turcotte B."/>
            <person name="Kopec K.O."/>
            <person name="Synnott J.M."/>
            <person name="Choo C."/>
            <person name="Paponov I."/>
            <person name="Finkler A."/>
            <person name="Soon Heng Tan C."/>
            <person name="Hutchins A.P."/>
            <person name="Weinmeier T."/>
            <person name="Rattei T."/>
            <person name="Chu J.S."/>
            <person name="Gimenez G."/>
            <person name="Irimia M."/>
            <person name="Rigden D.J."/>
            <person name="Fitzpatrick D.A."/>
            <person name="Lorenzo-Morales J."/>
            <person name="Bateman A."/>
            <person name="Chiu C.H."/>
            <person name="Tang P."/>
            <person name="Hegemann P."/>
            <person name="Fromm H."/>
            <person name="Raoult D."/>
            <person name="Greub G."/>
            <person name="Miranda-Saavedra D."/>
            <person name="Chen N."/>
            <person name="Nash P."/>
            <person name="Ginger M.L."/>
            <person name="Horn M."/>
            <person name="Schaap P."/>
            <person name="Caler L."/>
            <person name="Loftus B."/>
        </authorList>
    </citation>
    <scope>NUCLEOTIDE SEQUENCE [LARGE SCALE GENOMIC DNA]</scope>
    <source>
        <strain evidence="2 3">Neff</strain>
    </source>
</reference>
<dbReference type="KEGG" id="acan:ACA1_250160"/>
<dbReference type="VEuPathDB" id="AmoebaDB:ACA1_250160"/>
<dbReference type="InterPro" id="IPR011009">
    <property type="entry name" value="Kinase-like_dom_sf"/>
</dbReference>
<evidence type="ECO:0000313" key="2">
    <source>
        <dbReference type="EMBL" id="ELR23132.1"/>
    </source>
</evidence>
<dbReference type="RefSeq" id="XP_004352660.1">
    <property type="nucleotide sequence ID" value="XM_004352608.1"/>
</dbReference>
<evidence type="ECO:0000259" key="1">
    <source>
        <dbReference type="Pfam" id="PF01636"/>
    </source>
</evidence>
<evidence type="ECO:0000313" key="3">
    <source>
        <dbReference type="Proteomes" id="UP000011083"/>
    </source>
</evidence>
<dbReference type="AlphaFoldDB" id="L8HD33"/>
<dbReference type="Proteomes" id="UP000011083">
    <property type="component" value="Unassembled WGS sequence"/>
</dbReference>
<dbReference type="Pfam" id="PF01636">
    <property type="entry name" value="APH"/>
    <property type="match status" value="1"/>
</dbReference>
<proteinExistence type="predicted"/>
<feature type="domain" description="Aminoglycoside phosphotransferase" evidence="1">
    <location>
        <begin position="16"/>
        <end position="63"/>
    </location>
</feature>
<gene>
    <name evidence="2" type="ORF">ACA1_250160</name>
</gene>
<organism evidence="2 3">
    <name type="scientific">Acanthamoeba castellanii (strain ATCC 30010 / Neff)</name>
    <dbReference type="NCBI Taxonomy" id="1257118"/>
    <lineage>
        <taxon>Eukaryota</taxon>
        <taxon>Amoebozoa</taxon>
        <taxon>Discosea</taxon>
        <taxon>Longamoebia</taxon>
        <taxon>Centramoebida</taxon>
        <taxon>Acanthamoebidae</taxon>
        <taxon>Acanthamoeba</taxon>
    </lineage>
</organism>
<accession>L8HD33</accession>
<dbReference type="InterPro" id="IPR002575">
    <property type="entry name" value="Aminoglycoside_PTrfase"/>
</dbReference>
<sequence>MRAADRCAPADSVPAWEVGGLIDFGDAKVGHRIYDFVALHVLVFRCDKPLLRRFFLAYGATNLPSHGFAYTAMCLSLLHEHDIIGAIARIVPDFTPSLHQLATLLWEYETT</sequence>
<name>L8HD33_ACACF</name>
<dbReference type="GeneID" id="14924105"/>